<keyword evidence="14 17" id="KW-0234">DNA repair</keyword>
<dbReference type="STRING" id="6689.A0A3R7ME29"/>
<evidence type="ECO:0000256" key="3">
    <source>
        <dbReference type="ARBA" id="ARBA00005533"/>
    </source>
</evidence>
<keyword evidence="11" id="KW-0269">Exonuclease</keyword>
<evidence type="ECO:0000256" key="16">
    <source>
        <dbReference type="ARBA" id="ARBA00023242"/>
    </source>
</evidence>
<feature type="compositionally biased region" description="Basic residues" evidence="18">
    <location>
        <begin position="464"/>
        <end position="475"/>
    </location>
</feature>
<dbReference type="AlphaFoldDB" id="A0A3R7ME29"/>
<comment type="function">
    <text evidence="17">Nuclease required for the repair of DNA interstrand cross-links (ICL). Acts as a 5'-3' exonuclease that anchors at a cut end of DNA and cleaves DNA successively at every third nucleotide, allowing to excise an ICL from one strand through flanking incisions.</text>
</comment>
<dbReference type="InterPro" id="IPR049126">
    <property type="entry name" value="FAN1-like_TPR"/>
</dbReference>
<keyword evidence="4 17" id="KW-0540">Nuclease</keyword>
<comment type="caution">
    <text evidence="20">The sequence shown here is derived from an EMBL/GenBank/DDBJ whole genome shotgun (WGS) entry which is preliminary data.</text>
</comment>
<evidence type="ECO:0000256" key="18">
    <source>
        <dbReference type="SAM" id="MobiDB-lite"/>
    </source>
</evidence>
<comment type="catalytic activity">
    <reaction evidence="1 17">
        <text>Hydrolytically removes 5'-nucleotides successively from the 3'-hydroxy termini of 3'-hydroxy-terminated oligonucleotides.</text>
        <dbReference type="EC" id="3.1.4.1"/>
    </reaction>
</comment>
<dbReference type="CDD" id="cd22326">
    <property type="entry name" value="FAN1-like"/>
    <property type="match status" value="1"/>
</dbReference>
<dbReference type="SUPFAM" id="SSF48452">
    <property type="entry name" value="TPR-like"/>
    <property type="match status" value="1"/>
</dbReference>
<accession>A0A3R7ME29</accession>
<reference evidence="20 21" key="2">
    <citation type="submission" date="2019-01" db="EMBL/GenBank/DDBJ databases">
        <title>The decoding of complex shrimp genome reveals the adaptation for benthos swimmer, frequently molting mechanism and breeding impact on genome.</title>
        <authorList>
            <person name="Sun Y."/>
            <person name="Gao Y."/>
            <person name="Yu Y."/>
        </authorList>
    </citation>
    <scope>NUCLEOTIDE SEQUENCE [LARGE SCALE GENOMIC DNA]</scope>
    <source>
        <tissue evidence="20">Muscle</tissue>
    </source>
</reference>
<dbReference type="GO" id="GO:0008270">
    <property type="term" value="F:zinc ion binding"/>
    <property type="evidence" value="ECO:0007669"/>
    <property type="project" value="UniProtKB-KW"/>
</dbReference>
<organism evidence="20 21">
    <name type="scientific">Penaeus vannamei</name>
    <name type="common">Whiteleg shrimp</name>
    <name type="synonym">Litopenaeus vannamei</name>
    <dbReference type="NCBI Taxonomy" id="6689"/>
    <lineage>
        <taxon>Eukaryota</taxon>
        <taxon>Metazoa</taxon>
        <taxon>Ecdysozoa</taxon>
        <taxon>Arthropoda</taxon>
        <taxon>Crustacea</taxon>
        <taxon>Multicrustacea</taxon>
        <taxon>Malacostraca</taxon>
        <taxon>Eumalacostraca</taxon>
        <taxon>Eucarida</taxon>
        <taxon>Decapoda</taxon>
        <taxon>Dendrobranchiata</taxon>
        <taxon>Penaeoidea</taxon>
        <taxon>Penaeidae</taxon>
        <taxon>Penaeus</taxon>
    </lineage>
</organism>
<dbReference type="Pfam" id="PF08774">
    <property type="entry name" value="VRR_NUC"/>
    <property type="match status" value="1"/>
</dbReference>
<dbReference type="SMART" id="SM00990">
    <property type="entry name" value="VRR_NUC"/>
    <property type="match status" value="1"/>
</dbReference>
<evidence type="ECO:0000313" key="21">
    <source>
        <dbReference type="Proteomes" id="UP000283509"/>
    </source>
</evidence>
<evidence type="ECO:0000256" key="12">
    <source>
        <dbReference type="ARBA" id="ARBA00022842"/>
    </source>
</evidence>
<dbReference type="InterPro" id="IPR011856">
    <property type="entry name" value="tRNA_endonuc-like_dom_sf"/>
</dbReference>
<keyword evidence="6" id="KW-0255">Endonuclease</keyword>
<dbReference type="OrthoDB" id="76364at2759"/>
<keyword evidence="21" id="KW-1185">Reference proteome</keyword>
<protein>
    <recommendedName>
        <fullName evidence="17">Fanconi-associated nuclease</fullName>
        <ecNumber evidence="17">3.1.4.1</ecNumber>
    </recommendedName>
</protein>
<feature type="compositionally biased region" description="Basic and acidic residues" evidence="18">
    <location>
        <begin position="518"/>
        <end position="535"/>
    </location>
</feature>
<keyword evidence="5 17" id="KW-0479">Metal-binding</keyword>
<comment type="similarity">
    <text evidence="3 17">Belongs to the FAN1 family.</text>
</comment>
<dbReference type="GO" id="GO:0004528">
    <property type="term" value="F:phosphodiesterase I activity"/>
    <property type="evidence" value="ECO:0007669"/>
    <property type="project" value="UniProtKB-EC"/>
</dbReference>
<evidence type="ECO:0000256" key="7">
    <source>
        <dbReference type="ARBA" id="ARBA00022763"/>
    </source>
</evidence>
<evidence type="ECO:0000256" key="4">
    <source>
        <dbReference type="ARBA" id="ARBA00022722"/>
    </source>
</evidence>
<evidence type="ECO:0000313" key="20">
    <source>
        <dbReference type="EMBL" id="ROT79382.1"/>
    </source>
</evidence>
<proteinExistence type="inferred from homology"/>
<dbReference type="InterPro" id="IPR014883">
    <property type="entry name" value="VRR_NUC"/>
</dbReference>
<evidence type="ECO:0000256" key="9">
    <source>
        <dbReference type="ARBA" id="ARBA00022801"/>
    </source>
</evidence>
<keyword evidence="13" id="KW-0175">Coiled coil</keyword>
<gene>
    <name evidence="20" type="ORF">C7M84_001901</name>
</gene>
<dbReference type="PANTHER" id="PTHR15749">
    <property type="entry name" value="FANCONI-ASSOCIATED NUCLEASE 1"/>
    <property type="match status" value="1"/>
</dbReference>
<evidence type="ECO:0000256" key="2">
    <source>
        <dbReference type="ARBA" id="ARBA00004123"/>
    </source>
</evidence>
<name>A0A3R7ME29_PENVA</name>
<evidence type="ECO:0000256" key="5">
    <source>
        <dbReference type="ARBA" id="ARBA00022723"/>
    </source>
</evidence>
<dbReference type="Pfam" id="PF21170">
    <property type="entry name" value="FAN1_TPR"/>
    <property type="match status" value="1"/>
</dbReference>
<evidence type="ECO:0000259" key="19">
    <source>
        <dbReference type="SMART" id="SM00990"/>
    </source>
</evidence>
<dbReference type="InterPro" id="IPR011990">
    <property type="entry name" value="TPR-like_helical_dom_sf"/>
</dbReference>
<evidence type="ECO:0000256" key="6">
    <source>
        <dbReference type="ARBA" id="ARBA00022759"/>
    </source>
</evidence>
<evidence type="ECO:0000256" key="17">
    <source>
        <dbReference type="RuleBase" id="RU365033"/>
    </source>
</evidence>
<dbReference type="GO" id="GO:0005634">
    <property type="term" value="C:nucleus"/>
    <property type="evidence" value="ECO:0007669"/>
    <property type="project" value="UniProtKB-SubCell"/>
</dbReference>
<evidence type="ECO:0000256" key="15">
    <source>
        <dbReference type="ARBA" id="ARBA00023211"/>
    </source>
</evidence>
<feature type="domain" description="VRR-NUC" evidence="19">
    <location>
        <begin position="345"/>
        <end position="459"/>
    </location>
</feature>
<keyword evidence="12 17" id="KW-0460">Magnesium</keyword>
<keyword evidence="9 17" id="KW-0378">Hydrolase</keyword>
<evidence type="ECO:0000256" key="14">
    <source>
        <dbReference type="ARBA" id="ARBA00023204"/>
    </source>
</evidence>
<keyword evidence="10" id="KW-0862">Zinc</keyword>
<dbReference type="GO" id="GO:0070336">
    <property type="term" value="F:flap-structured DNA binding"/>
    <property type="evidence" value="ECO:0007669"/>
    <property type="project" value="TreeGrafter"/>
</dbReference>
<dbReference type="GO" id="GO:0008409">
    <property type="term" value="F:5'-3' exonuclease activity"/>
    <property type="evidence" value="ECO:0007669"/>
    <property type="project" value="TreeGrafter"/>
</dbReference>
<dbReference type="GO" id="GO:0036297">
    <property type="term" value="P:interstrand cross-link repair"/>
    <property type="evidence" value="ECO:0007669"/>
    <property type="project" value="InterPro"/>
</dbReference>
<dbReference type="Proteomes" id="UP000283509">
    <property type="component" value="Unassembled WGS sequence"/>
</dbReference>
<dbReference type="EMBL" id="QCYY01001252">
    <property type="protein sequence ID" value="ROT79382.1"/>
    <property type="molecule type" value="Genomic_DNA"/>
</dbReference>
<dbReference type="InterPro" id="IPR049132">
    <property type="entry name" value="FAN1-like_euk"/>
</dbReference>
<evidence type="ECO:0000256" key="1">
    <source>
        <dbReference type="ARBA" id="ARBA00000983"/>
    </source>
</evidence>
<dbReference type="GO" id="GO:0017108">
    <property type="term" value="F:5'-flap endonuclease activity"/>
    <property type="evidence" value="ECO:0007669"/>
    <property type="project" value="TreeGrafter"/>
</dbReference>
<dbReference type="InterPro" id="IPR033315">
    <property type="entry name" value="Fan1-like"/>
</dbReference>
<comment type="cofactor">
    <cofactor evidence="17">
        <name>Mg(2+)</name>
        <dbReference type="ChEBI" id="CHEBI:18420"/>
    </cofactor>
    <cofactor evidence="17">
        <name>Mn(2+)</name>
        <dbReference type="ChEBI" id="CHEBI:29035"/>
    </cofactor>
</comment>
<sequence length="553" mass="63140">MLYGLPRYDEEDEGGQQSQLTTLLMVNMGKMEFPEFEVIRNHSIFRTREDLLRYETCNQILIDVQECMEAQKWEEALQHCQLAVTTYQELISDEELMNHEKSLPSFLRRFTSVSVLIYILTCSVECHQRLKSYQKAVDQLQDLLKQRTHLQDYRGRWFDRLALNLATHLKKPAQAVDAIQEALKDPEVRKGHRLSLSMRAEKMAASARHKSLAATIAEMPLMHPREAPKIIIEGRSLPGDIPGYKRVFIRQDSARHAGEGEVTVCSVEELVLGHYKDQGYTEGLHREGTTVNSLFGLYFWDALYLPVSDVFRSPHQASPLDLDDPNFYAARKEWIDRRLCDMRLWSEERAVSELEQVWTQHIGKVSLVAWDLFRNLDHAKSLVASMGTNTLAAVCERLAKDHRFTRSGFPDLVVWDPLNKKCRIVEVKGPNDRLSTKQILWLEYLLDSGAVAEVCHVEAIGAKKMKKASPRKISPKKVSPKESPPKSRKGGKRSNCDDGEDGGSNENKKQAKRRKKAPKTDLPKKGRTGKLQDKGDDSDDFEEPSVKIRTGKS</sequence>
<reference evidence="20 21" key="1">
    <citation type="submission" date="2018-04" db="EMBL/GenBank/DDBJ databases">
        <authorList>
            <person name="Zhang X."/>
            <person name="Yuan J."/>
            <person name="Li F."/>
            <person name="Xiang J."/>
        </authorList>
    </citation>
    <scope>NUCLEOTIDE SEQUENCE [LARGE SCALE GENOMIC DNA]</scope>
    <source>
        <tissue evidence="20">Muscle</tissue>
    </source>
</reference>
<keyword evidence="16 17" id="KW-0539">Nucleus</keyword>
<comment type="subcellular location">
    <subcellularLocation>
        <location evidence="2 17">Nucleus</location>
    </subcellularLocation>
</comment>
<dbReference type="PANTHER" id="PTHR15749:SF4">
    <property type="entry name" value="FANCONI-ASSOCIATED NUCLEASE 1"/>
    <property type="match status" value="1"/>
</dbReference>
<feature type="region of interest" description="Disordered" evidence="18">
    <location>
        <begin position="464"/>
        <end position="553"/>
    </location>
</feature>
<keyword evidence="8" id="KW-0863">Zinc-finger</keyword>
<evidence type="ECO:0000256" key="8">
    <source>
        <dbReference type="ARBA" id="ARBA00022771"/>
    </source>
</evidence>
<evidence type="ECO:0000256" key="10">
    <source>
        <dbReference type="ARBA" id="ARBA00022833"/>
    </source>
</evidence>
<evidence type="ECO:0000256" key="11">
    <source>
        <dbReference type="ARBA" id="ARBA00022839"/>
    </source>
</evidence>
<dbReference type="FunFam" id="3.40.1350.10:FF:000004">
    <property type="entry name" value="Fanconi-associated nuclease"/>
    <property type="match status" value="1"/>
</dbReference>
<dbReference type="EC" id="3.1.4.1" evidence="17"/>
<evidence type="ECO:0000256" key="13">
    <source>
        <dbReference type="ARBA" id="ARBA00023054"/>
    </source>
</evidence>
<keyword evidence="15 17" id="KW-0464">Manganese</keyword>
<dbReference type="Gene3D" id="3.40.1350.10">
    <property type="match status" value="1"/>
</dbReference>
<keyword evidence="7 17" id="KW-0227">DNA damage</keyword>